<dbReference type="Proteomes" id="UP000664417">
    <property type="component" value="Unassembled WGS sequence"/>
</dbReference>
<name>A0A8J7QGA9_9BACT</name>
<dbReference type="EMBL" id="JAFREP010000004">
    <property type="protein sequence ID" value="MBO1318098.1"/>
    <property type="molecule type" value="Genomic_DNA"/>
</dbReference>
<accession>A0A8J7QGA9</accession>
<reference evidence="2" key="1">
    <citation type="submission" date="2021-03" db="EMBL/GenBank/DDBJ databases">
        <authorList>
            <person name="Wang G."/>
        </authorList>
    </citation>
    <scope>NUCLEOTIDE SEQUENCE</scope>
    <source>
        <strain evidence="2">KCTC 12899</strain>
    </source>
</reference>
<evidence type="ECO:0000313" key="2">
    <source>
        <dbReference type="EMBL" id="MBO1318098.1"/>
    </source>
</evidence>
<evidence type="ECO:0000313" key="3">
    <source>
        <dbReference type="Proteomes" id="UP000664417"/>
    </source>
</evidence>
<feature type="transmembrane region" description="Helical" evidence="1">
    <location>
        <begin position="80"/>
        <end position="98"/>
    </location>
</feature>
<comment type="caution">
    <text evidence="2">The sequence shown here is derived from an EMBL/GenBank/DDBJ whole genome shotgun (WGS) entry which is preliminary data.</text>
</comment>
<dbReference type="AlphaFoldDB" id="A0A8J7QGA9"/>
<protein>
    <submittedName>
        <fullName evidence="2">Uncharacterized protein</fullName>
    </submittedName>
</protein>
<feature type="transmembrane region" description="Helical" evidence="1">
    <location>
        <begin position="52"/>
        <end position="73"/>
    </location>
</feature>
<keyword evidence="1" id="KW-0472">Membrane</keyword>
<organism evidence="2 3">
    <name type="scientific">Acanthopleuribacter pedis</name>
    <dbReference type="NCBI Taxonomy" id="442870"/>
    <lineage>
        <taxon>Bacteria</taxon>
        <taxon>Pseudomonadati</taxon>
        <taxon>Acidobacteriota</taxon>
        <taxon>Holophagae</taxon>
        <taxon>Acanthopleuribacterales</taxon>
        <taxon>Acanthopleuribacteraceae</taxon>
        <taxon>Acanthopleuribacter</taxon>
    </lineage>
</organism>
<keyword evidence="1" id="KW-0812">Transmembrane</keyword>
<dbReference type="RefSeq" id="WP_207857691.1">
    <property type="nucleotide sequence ID" value="NZ_JAFREP010000004.1"/>
</dbReference>
<keyword evidence="3" id="KW-1185">Reference proteome</keyword>
<evidence type="ECO:0000256" key="1">
    <source>
        <dbReference type="SAM" id="Phobius"/>
    </source>
</evidence>
<feature type="transmembrane region" description="Helical" evidence="1">
    <location>
        <begin position="118"/>
        <end position="140"/>
    </location>
</feature>
<proteinExistence type="predicted"/>
<keyword evidence="1" id="KW-1133">Transmembrane helix</keyword>
<sequence>MFTLALILNTLWFSMGFYTFSINHRVFAKVVVPRAQRDTPVFEILAESGRFLGGMNFAFALCNLSLLLLPNLFPDAQQRAFLLFFFAVTHGSQFAFNVPVAMENRRGGGVWPVLKGTMLFIFVTDLLMTLVNAGIGIAYLL</sequence>
<gene>
    <name evidence="2" type="ORF">J3U88_06450</name>
</gene>